<evidence type="ECO:0000313" key="3">
    <source>
        <dbReference type="Proteomes" id="UP000245884"/>
    </source>
</evidence>
<gene>
    <name evidence="2" type="ORF">BDZ90DRAFT_234726</name>
</gene>
<sequence length="295" mass="31497">MKDWIRSPEPEDPDEVAARHRRYEEEELQRAAGNAEASSSRLDSPQLTTGTKLVKGKRRRSSASNSEQDGPSSSPPPRRSPRTRLAALASPEEEWRPLPATTTVVVSPRSSLSAAAAAAAIGGRGGPLPGSTWGMQTNGEDEDGDPARPLKCPRRGGKTPRLMSLADMSFRTVLTHLPSLTAPEVRDIVQPCLSSLSSRFSNPLSQACEGHLDHLARLSRAKEAALRAREEARQGRRTSVAIEPAAGRGGIGAVGRGRAIGLMSAAKPKVEKSKGGQKIWKKARMAAGPGIGMRR</sequence>
<reference evidence="2 3" key="1">
    <citation type="journal article" date="2018" name="Mol. Biol. Evol.">
        <title>Broad Genomic Sampling Reveals a Smut Pathogenic Ancestry of the Fungal Clade Ustilaginomycotina.</title>
        <authorList>
            <person name="Kijpornyongpan T."/>
            <person name="Mondo S.J."/>
            <person name="Barry K."/>
            <person name="Sandor L."/>
            <person name="Lee J."/>
            <person name="Lipzen A."/>
            <person name="Pangilinan J."/>
            <person name="LaButti K."/>
            <person name="Hainaut M."/>
            <person name="Henrissat B."/>
            <person name="Grigoriev I.V."/>
            <person name="Spatafora J.W."/>
            <person name="Aime M.C."/>
        </authorList>
    </citation>
    <scope>NUCLEOTIDE SEQUENCE [LARGE SCALE GENOMIC DNA]</scope>
    <source>
        <strain evidence="2 3">MCA 5214</strain>
    </source>
</reference>
<proteinExistence type="predicted"/>
<dbReference type="Proteomes" id="UP000245884">
    <property type="component" value="Unassembled WGS sequence"/>
</dbReference>
<evidence type="ECO:0000313" key="2">
    <source>
        <dbReference type="EMBL" id="PWN24777.1"/>
    </source>
</evidence>
<dbReference type="RefSeq" id="XP_025359389.1">
    <property type="nucleotide sequence ID" value="XM_025507126.1"/>
</dbReference>
<feature type="compositionally biased region" description="Polar residues" evidence="1">
    <location>
        <begin position="36"/>
        <end position="51"/>
    </location>
</feature>
<organism evidence="2 3">
    <name type="scientific">Jaminaea rosea</name>
    <dbReference type="NCBI Taxonomy" id="1569628"/>
    <lineage>
        <taxon>Eukaryota</taxon>
        <taxon>Fungi</taxon>
        <taxon>Dikarya</taxon>
        <taxon>Basidiomycota</taxon>
        <taxon>Ustilaginomycotina</taxon>
        <taxon>Exobasidiomycetes</taxon>
        <taxon>Microstromatales</taxon>
        <taxon>Microstromatales incertae sedis</taxon>
        <taxon>Jaminaea</taxon>
    </lineage>
</organism>
<evidence type="ECO:0000256" key="1">
    <source>
        <dbReference type="SAM" id="MobiDB-lite"/>
    </source>
</evidence>
<dbReference type="AlphaFoldDB" id="A0A316UHH1"/>
<dbReference type="GeneID" id="37028949"/>
<accession>A0A316UHH1</accession>
<feature type="region of interest" description="Disordered" evidence="1">
    <location>
        <begin position="139"/>
        <end position="158"/>
    </location>
</feature>
<dbReference type="EMBL" id="KZ819679">
    <property type="protein sequence ID" value="PWN24777.1"/>
    <property type="molecule type" value="Genomic_DNA"/>
</dbReference>
<name>A0A316UHH1_9BASI</name>
<keyword evidence="3" id="KW-1185">Reference proteome</keyword>
<feature type="region of interest" description="Disordered" evidence="1">
    <location>
        <begin position="1"/>
        <end position="96"/>
    </location>
</feature>
<protein>
    <submittedName>
        <fullName evidence="2">Uncharacterized protein</fullName>
    </submittedName>
</protein>
<feature type="region of interest" description="Disordered" evidence="1">
    <location>
        <begin position="266"/>
        <end position="295"/>
    </location>
</feature>